<keyword evidence="1" id="KW-0853">WD repeat</keyword>
<dbReference type="InterPro" id="IPR036322">
    <property type="entry name" value="WD40_repeat_dom_sf"/>
</dbReference>
<dbReference type="SUPFAM" id="SSF50978">
    <property type="entry name" value="WD40 repeat-like"/>
    <property type="match status" value="1"/>
</dbReference>
<dbReference type="Gene3D" id="2.130.10.10">
    <property type="entry name" value="YVTN repeat-like/Quinoprotein amine dehydrogenase"/>
    <property type="match status" value="1"/>
</dbReference>
<accession>A0A0R3WQR3</accession>
<dbReference type="GO" id="GO:0005634">
    <property type="term" value="C:nucleus"/>
    <property type="evidence" value="ECO:0007669"/>
    <property type="project" value="TreeGrafter"/>
</dbReference>
<dbReference type="EMBL" id="UYWX01001907">
    <property type="protein sequence ID" value="VDM21931.1"/>
    <property type="molecule type" value="Genomic_DNA"/>
</dbReference>
<reference evidence="5" key="1">
    <citation type="submission" date="2017-02" db="UniProtKB">
        <authorList>
            <consortium name="WormBaseParasite"/>
        </authorList>
    </citation>
    <scope>IDENTIFICATION</scope>
</reference>
<feature type="domain" description="F-box" evidence="2">
    <location>
        <begin position="1"/>
        <end position="47"/>
    </location>
</feature>
<dbReference type="STRING" id="6205.A0A0R3WQR3"/>
<keyword evidence="4" id="KW-1185">Reference proteome</keyword>
<protein>
    <submittedName>
        <fullName evidence="5">F-box domain-containing protein</fullName>
    </submittedName>
</protein>
<evidence type="ECO:0000313" key="5">
    <source>
        <dbReference type="WBParaSite" id="TTAC_0000310301-mRNA-1"/>
    </source>
</evidence>
<dbReference type="InterPro" id="IPR001680">
    <property type="entry name" value="WD40_rpt"/>
</dbReference>
<dbReference type="PROSITE" id="PS50181">
    <property type="entry name" value="FBOX"/>
    <property type="match status" value="1"/>
</dbReference>
<dbReference type="Pfam" id="PF00400">
    <property type="entry name" value="WD40"/>
    <property type="match status" value="1"/>
</dbReference>
<dbReference type="PANTHER" id="PTHR19855">
    <property type="entry name" value="WD40 REPEAT PROTEIN 12, 37"/>
    <property type="match status" value="1"/>
</dbReference>
<name>A0A0R3WQR3_HYDTA</name>
<evidence type="ECO:0000256" key="1">
    <source>
        <dbReference type="PROSITE-ProRule" id="PRU00221"/>
    </source>
</evidence>
<dbReference type="InterPro" id="IPR015943">
    <property type="entry name" value="WD40/YVTN_repeat-like_dom_sf"/>
</dbReference>
<sequence length="384" mass="42867">MVAIIDLPAVVIQKICDFLSIDDVISMTGSCDAIAKSINQKSFWLRRLSRNNNGEYSCIPGKQINWKDVCIAHETIERWFSGDSSNLMHLTGRHYTAHCIDAIQILKPPNQNLFAVGDRGGTLSLLSLKSLLGEEEPKPIYTDAQAHNGWIWTISSDSNVIATGSWDRHLRVWTMDNATVDLLSQYRMNSVVLCSDFVDPNLVAIGTFHRELAVFDFRAPSQHSALSNTYHQGTILCLKSLYGLYSDMESRLSSGFPSTTTLDFSDADSMISTMGDVSIHEPSVNNSLEARSSLSSVVSAGDADVLPPPSQNVAFYSGCKGGILAAWDLRKFSKPIGEHKVFEAKVFTYLHISRRQFRDVFNVWEKFFIFESLMSPTSDPNYRL</sequence>
<feature type="repeat" description="WD" evidence="1">
    <location>
        <begin position="144"/>
        <end position="177"/>
    </location>
</feature>
<evidence type="ECO:0000313" key="3">
    <source>
        <dbReference type="EMBL" id="VDM21931.1"/>
    </source>
</evidence>
<dbReference type="PROSITE" id="PS50082">
    <property type="entry name" value="WD_REPEATS_2"/>
    <property type="match status" value="1"/>
</dbReference>
<dbReference type="AlphaFoldDB" id="A0A0R3WQR3"/>
<dbReference type="Proteomes" id="UP000274429">
    <property type="component" value="Unassembled WGS sequence"/>
</dbReference>
<dbReference type="WBParaSite" id="TTAC_0000310301-mRNA-1">
    <property type="protein sequence ID" value="TTAC_0000310301-mRNA-1"/>
    <property type="gene ID" value="TTAC_0000310301"/>
</dbReference>
<dbReference type="SMART" id="SM00320">
    <property type="entry name" value="WD40"/>
    <property type="match status" value="2"/>
</dbReference>
<proteinExistence type="predicted"/>
<dbReference type="PANTHER" id="PTHR19855:SF11">
    <property type="entry name" value="RIBOSOME BIOGENESIS PROTEIN WDR12"/>
    <property type="match status" value="1"/>
</dbReference>
<dbReference type="OrthoDB" id="2305498at2759"/>
<evidence type="ECO:0000259" key="2">
    <source>
        <dbReference type="PROSITE" id="PS50181"/>
    </source>
</evidence>
<organism evidence="5">
    <name type="scientific">Hydatigena taeniaeformis</name>
    <name type="common">Feline tapeworm</name>
    <name type="synonym">Taenia taeniaeformis</name>
    <dbReference type="NCBI Taxonomy" id="6205"/>
    <lineage>
        <taxon>Eukaryota</taxon>
        <taxon>Metazoa</taxon>
        <taxon>Spiralia</taxon>
        <taxon>Lophotrochozoa</taxon>
        <taxon>Platyhelminthes</taxon>
        <taxon>Cestoda</taxon>
        <taxon>Eucestoda</taxon>
        <taxon>Cyclophyllidea</taxon>
        <taxon>Taeniidae</taxon>
        <taxon>Hydatigera</taxon>
    </lineage>
</organism>
<evidence type="ECO:0000313" key="4">
    <source>
        <dbReference type="Proteomes" id="UP000274429"/>
    </source>
</evidence>
<dbReference type="InterPro" id="IPR001810">
    <property type="entry name" value="F-box_dom"/>
</dbReference>
<gene>
    <name evidence="3" type="ORF">TTAC_LOCUS3088</name>
</gene>
<reference evidence="3 4" key="2">
    <citation type="submission" date="2018-11" db="EMBL/GenBank/DDBJ databases">
        <authorList>
            <consortium name="Pathogen Informatics"/>
        </authorList>
    </citation>
    <scope>NUCLEOTIDE SEQUENCE [LARGE SCALE GENOMIC DNA]</scope>
</reference>